<sequence>MGFPKKDEVRMTYRDILNESARRAGNCACVGLDPRPGNLPRKIVMDAGDHHGNLVRFFSILLKEAARRNLKPAAFKPNIGYWQCLDAPRKGDYQGSRALADVLDMVEELFPGVPVILDSKRGDIASSSTNYAHEAFNSWGAHAVTVSPYMGSDSVEPFASVGGRHRGVYVLNRTSNRGAQDFQGMDVRDRNDSGEKKEPLYMAVARRIVTWEKTYGGTLGAVVGATSPAELGALASFYADHEIPLLIPGVGSQGAGATDTVSLLRDSGYPVELARINSSSGITMPWKDTPAPDSWEDMCMDAWSRLLEETVL</sequence>
<dbReference type="AlphaFoldDB" id="F4GJI4"/>
<evidence type="ECO:0000256" key="6">
    <source>
        <dbReference type="ARBA" id="ARBA00049157"/>
    </source>
</evidence>
<evidence type="ECO:0000256" key="7">
    <source>
        <dbReference type="NCBIfam" id="TIGR02127"/>
    </source>
</evidence>
<feature type="domain" description="Orotidine 5'-phosphate decarboxylase" evidence="8">
    <location>
        <begin position="27"/>
        <end position="289"/>
    </location>
</feature>
<dbReference type="InterPro" id="IPR011060">
    <property type="entry name" value="RibuloseP-bd_barrel"/>
</dbReference>
<dbReference type="InterPro" id="IPR013785">
    <property type="entry name" value="Aldolase_TIM"/>
</dbReference>
<accession>F4GJI4</accession>
<organism evidence="9 10">
    <name type="scientific">Parasphaerochaeta coccoides (strain ATCC BAA-1237 / DSM 17374 / SPN1)</name>
    <name type="common">Sphaerochaeta coccoides</name>
    <dbReference type="NCBI Taxonomy" id="760011"/>
    <lineage>
        <taxon>Bacteria</taxon>
        <taxon>Pseudomonadati</taxon>
        <taxon>Spirochaetota</taxon>
        <taxon>Spirochaetia</taxon>
        <taxon>Spirochaetales</taxon>
        <taxon>Sphaerochaetaceae</taxon>
        <taxon>Parasphaerochaeta</taxon>
    </lineage>
</organism>
<evidence type="ECO:0000313" key="10">
    <source>
        <dbReference type="Proteomes" id="UP000007939"/>
    </source>
</evidence>
<dbReference type="EC" id="4.1.1.23" evidence="7"/>
<keyword evidence="10" id="KW-1185">Reference proteome</keyword>
<dbReference type="InterPro" id="IPR001754">
    <property type="entry name" value="OMPdeCOase_dom"/>
</dbReference>
<dbReference type="Gene3D" id="3.20.20.70">
    <property type="entry name" value="Aldolase class I"/>
    <property type="match status" value="1"/>
</dbReference>
<dbReference type="GO" id="GO:0004590">
    <property type="term" value="F:orotidine-5'-phosphate decarboxylase activity"/>
    <property type="evidence" value="ECO:0007669"/>
    <property type="project" value="UniProtKB-UniRule"/>
</dbReference>
<keyword evidence="4" id="KW-0665">Pyrimidine biosynthesis</keyword>
<dbReference type="InterPro" id="IPR011995">
    <property type="entry name" value="OMPdecase_type-2"/>
</dbReference>
<gene>
    <name evidence="9" type="ordered locus">Spico_1027</name>
</gene>
<dbReference type="NCBIfam" id="TIGR02127">
    <property type="entry name" value="pyrF_sub2"/>
    <property type="match status" value="1"/>
</dbReference>
<keyword evidence="5 9" id="KW-0456">Lyase</keyword>
<keyword evidence="3" id="KW-0210">Decarboxylase</keyword>
<dbReference type="GO" id="GO:0006207">
    <property type="term" value="P:'de novo' pyrimidine nucleobase biosynthetic process"/>
    <property type="evidence" value="ECO:0007669"/>
    <property type="project" value="InterPro"/>
</dbReference>
<evidence type="ECO:0000256" key="5">
    <source>
        <dbReference type="ARBA" id="ARBA00023239"/>
    </source>
</evidence>
<comment type="catalytic activity">
    <reaction evidence="6">
        <text>orotidine 5'-phosphate + H(+) = UMP + CO2</text>
        <dbReference type="Rhea" id="RHEA:11596"/>
        <dbReference type="ChEBI" id="CHEBI:15378"/>
        <dbReference type="ChEBI" id="CHEBI:16526"/>
        <dbReference type="ChEBI" id="CHEBI:57538"/>
        <dbReference type="ChEBI" id="CHEBI:57865"/>
        <dbReference type="EC" id="4.1.1.23"/>
    </reaction>
</comment>
<dbReference type="PANTHER" id="PTHR43375">
    <property type="entry name" value="OROTIDINE 5'-PHOSPHATE DECARBOXYLASE"/>
    <property type="match status" value="1"/>
</dbReference>
<dbReference type="Proteomes" id="UP000007939">
    <property type="component" value="Chromosome"/>
</dbReference>
<dbReference type="SMART" id="SM00934">
    <property type="entry name" value="OMPdecase"/>
    <property type="match status" value="1"/>
</dbReference>
<reference evidence="9 10" key="2">
    <citation type="journal article" date="2012" name="Stand. Genomic Sci.">
        <title>Complete genome sequence of the termite hindgut bacterium Spirochaeta coccoides type strain (SPN1(T)), reclassification in the genus Sphaerochaeta as Sphaerochaeta coccoides comb. nov. and emendations of the family Spirochaetaceae and the genus Sphaerochaeta.</title>
        <authorList>
            <person name="Abt B."/>
            <person name="Han C."/>
            <person name="Scheuner C."/>
            <person name="Lu M."/>
            <person name="Lapidus A."/>
            <person name="Nolan M."/>
            <person name="Lucas S."/>
            <person name="Hammon N."/>
            <person name="Deshpande S."/>
            <person name="Cheng J.F."/>
            <person name="Tapia R."/>
            <person name="Goodwin L.A."/>
            <person name="Pitluck S."/>
            <person name="Liolios K."/>
            <person name="Pagani I."/>
            <person name="Ivanova N."/>
            <person name="Mavromatis K."/>
            <person name="Mikhailova N."/>
            <person name="Huntemann M."/>
            <person name="Pati A."/>
            <person name="Chen A."/>
            <person name="Palaniappan K."/>
            <person name="Land M."/>
            <person name="Hauser L."/>
            <person name="Brambilla E.M."/>
            <person name="Rohde M."/>
            <person name="Spring S."/>
            <person name="Gronow S."/>
            <person name="Goker M."/>
            <person name="Woyke T."/>
            <person name="Bristow J."/>
            <person name="Eisen J.A."/>
            <person name="Markowitz V."/>
            <person name="Hugenholtz P."/>
            <person name="Kyrpides N.C."/>
            <person name="Klenk H.P."/>
            <person name="Detter J.C."/>
        </authorList>
    </citation>
    <scope>NUCLEOTIDE SEQUENCE [LARGE SCALE GENOMIC DNA]</scope>
    <source>
        <strain evidence="10">ATCC BAA-1237 / DSM 17374 / SPN1</strain>
    </source>
</reference>
<dbReference type="HOGENOM" id="CLU_060704_1_0_12"/>
<dbReference type="UniPathway" id="UPA00070">
    <property type="reaction ID" value="UER00120"/>
</dbReference>
<dbReference type="GO" id="GO:0044205">
    <property type="term" value="P:'de novo' UMP biosynthetic process"/>
    <property type="evidence" value="ECO:0007669"/>
    <property type="project" value="UniProtKB-UniPathway"/>
</dbReference>
<dbReference type="SUPFAM" id="SSF51366">
    <property type="entry name" value="Ribulose-phoshate binding barrel"/>
    <property type="match status" value="1"/>
</dbReference>
<proteinExistence type="inferred from homology"/>
<comment type="similarity">
    <text evidence="2">Belongs to the OMP decarboxylase family. Type 2 subfamily.</text>
</comment>
<evidence type="ECO:0000259" key="8">
    <source>
        <dbReference type="SMART" id="SM00934"/>
    </source>
</evidence>
<evidence type="ECO:0000313" key="9">
    <source>
        <dbReference type="EMBL" id="AEC02249.1"/>
    </source>
</evidence>
<dbReference type="EMBL" id="CP002659">
    <property type="protein sequence ID" value="AEC02249.1"/>
    <property type="molecule type" value="Genomic_DNA"/>
</dbReference>
<reference evidence="10" key="1">
    <citation type="submission" date="2011-04" db="EMBL/GenBank/DDBJ databases">
        <title>The complete genome of Spirochaeta coccoides DSM 17374.</title>
        <authorList>
            <person name="Lucas S."/>
            <person name="Copeland A."/>
            <person name="Lapidus A."/>
            <person name="Bruce D."/>
            <person name="Goodwin L."/>
            <person name="Pitluck S."/>
            <person name="Peters L."/>
            <person name="Kyrpides N."/>
            <person name="Mavromatis K."/>
            <person name="Pagani I."/>
            <person name="Ivanova N."/>
            <person name="Ovchinnikova G."/>
            <person name="Lu M."/>
            <person name="Detter J.C."/>
            <person name="Tapia R."/>
            <person name="Han C."/>
            <person name="Land M."/>
            <person name="Hauser L."/>
            <person name="Markowitz V."/>
            <person name="Cheng J.-F."/>
            <person name="Hugenholtz P."/>
            <person name="Woyke T."/>
            <person name="Wu D."/>
            <person name="Spring S."/>
            <person name="Schroeder M."/>
            <person name="Brambilla E."/>
            <person name="Klenk H.-P."/>
            <person name="Eisen J.A."/>
        </authorList>
    </citation>
    <scope>NUCLEOTIDE SEQUENCE [LARGE SCALE GENOMIC DNA]</scope>
    <source>
        <strain evidence="10">ATCC BAA-1237 / DSM 17374 / SPN1</strain>
    </source>
</reference>
<protein>
    <recommendedName>
        <fullName evidence="7">Orotidine-5'-phosphate decarboxylase</fullName>
        <ecNumber evidence="7">4.1.1.23</ecNumber>
    </recommendedName>
</protein>
<evidence type="ECO:0000256" key="1">
    <source>
        <dbReference type="ARBA" id="ARBA00004861"/>
    </source>
</evidence>
<evidence type="ECO:0000256" key="4">
    <source>
        <dbReference type="ARBA" id="ARBA00022975"/>
    </source>
</evidence>
<dbReference type="Pfam" id="PF00215">
    <property type="entry name" value="OMPdecase"/>
    <property type="match status" value="1"/>
</dbReference>
<dbReference type="STRING" id="760011.Spico_1027"/>
<name>F4GJI4_PARC1</name>
<dbReference type="KEGG" id="scc:Spico_1027"/>
<dbReference type="PANTHER" id="PTHR43375:SF1">
    <property type="entry name" value="OROTIDINE 5'-PHOSPHATE DECARBOXYLASE"/>
    <property type="match status" value="1"/>
</dbReference>
<evidence type="ECO:0000256" key="3">
    <source>
        <dbReference type="ARBA" id="ARBA00022793"/>
    </source>
</evidence>
<comment type="pathway">
    <text evidence="1">Pyrimidine metabolism; UMP biosynthesis via de novo pathway; UMP from orotate: step 2/2.</text>
</comment>
<evidence type="ECO:0000256" key="2">
    <source>
        <dbReference type="ARBA" id="ARBA00008847"/>
    </source>
</evidence>
<dbReference type="eggNOG" id="COG0284">
    <property type="taxonomic scope" value="Bacteria"/>
</dbReference>